<dbReference type="InterPro" id="IPR013022">
    <property type="entry name" value="Xyl_isomerase-like_TIM-brl"/>
</dbReference>
<keyword evidence="2" id="KW-0413">Isomerase</keyword>
<dbReference type="EMBL" id="CP003066">
    <property type="protein sequence ID" value="AGB18166.1"/>
    <property type="molecule type" value="Genomic_DNA"/>
</dbReference>
<dbReference type="Proteomes" id="UP000010845">
    <property type="component" value="Chromosome"/>
</dbReference>
<dbReference type="RefSeq" id="WP_015310924.1">
    <property type="nucleotide sequence ID" value="NC_019970.1"/>
</dbReference>
<feature type="domain" description="Xylose isomerase-like TIM barrel" evidence="1">
    <location>
        <begin position="63"/>
        <end position="285"/>
    </location>
</feature>
<keyword evidence="2" id="KW-0560">Oxidoreductase</keyword>
<evidence type="ECO:0000259" key="1">
    <source>
        <dbReference type="Pfam" id="PF01261"/>
    </source>
</evidence>
<evidence type="ECO:0000313" key="3">
    <source>
        <dbReference type="Proteomes" id="UP000010845"/>
    </source>
</evidence>
<dbReference type="GO" id="GO:0016853">
    <property type="term" value="F:isomerase activity"/>
    <property type="evidence" value="ECO:0007669"/>
    <property type="project" value="UniProtKB-KW"/>
</dbReference>
<gene>
    <name evidence="2" type="ORF">Thethe_00457</name>
</gene>
<sequence length="301" mass="34733">MSKIKLGINNCFAIKRWPEPEAWVDIVANKLELNIVQFSLDLIDLNIDKSTMFKICNKINDVSAKNNLNIQSCFTGLGEYCHNLLLDPNEDIRAYSVKWYEKAIEFASMLNCEAVGGFMGAMSMKDFIDPFRKNLLIKSLISNIKYLSYVAKSKGLKYLLWEPMPVDREILSNIDNTIKLYKEINEVSDIPIYINLDVGHMCSYNNSEYDRNPYNWIKKLGSYSPIIHIQQCDGKSDSHLPFIKENNKKGIIMPQLVIEAINASGADEVILMLEIIHPFEYKESDVLDELKESVEYWKMYI</sequence>
<dbReference type="HOGENOM" id="CLU_076068_1_0_9"/>
<accession>L0IIU6</accession>
<evidence type="ECO:0000313" key="2">
    <source>
        <dbReference type="EMBL" id="AGB18166.1"/>
    </source>
</evidence>
<dbReference type="AlphaFoldDB" id="L0IIU6"/>
<dbReference type="InterPro" id="IPR036237">
    <property type="entry name" value="Xyl_isomerase-like_sf"/>
</dbReference>
<dbReference type="Pfam" id="PF01261">
    <property type="entry name" value="AP_endonuc_2"/>
    <property type="match status" value="1"/>
</dbReference>
<dbReference type="SUPFAM" id="SSF51658">
    <property type="entry name" value="Xylose isomerase-like"/>
    <property type="match status" value="1"/>
</dbReference>
<dbReference type="GO" id="GO:0016491">
    <property type="term" value="F:oxidoreductase activity"/>
    <property type="evidence" value="ECO:0007669"/>
    <property type="project" value="UniProtKB-KW"/>
</dbReference>
<proteinExistence type="predicted"/>
<dbReference type="EC" id="1.1.1.-" evidence="2"/>
<dbReference type="KEGG" id="tto:Thethe_00457"/>
<dbReference type="PATRIC" id="fig|698948.3.peg.444"/>
<name>L0IIU6_THETR</name>
<organism evidence="2 3">
    <name type="scientific">Thermoanaerobacterium thermosaccharolyticum M0795</name>
    <dbReference type="NCBI Taxonomy" id="698948"/>
    <lineage>
        <taxon>Bacteria</taxon>
        <taxon>Bacillati</taxon>
        <taxon>Bacillota</taxon>
        <taxon>Clostridia</taxon>
        <taxon>Thermoanaerobacterales</taxon>
        <taxon>Thermoanaerobacteraceae</taxon>
        <taxon>Thermoanaerobacterium</taxon>
    </lineage>
</organism>
<dbReference type="Gene3D" id="3.20.20.150">
    <property type="entry name" value="Divalent-metal-dependent TIM barrel enzymes"/>
    <property type="match status" value="1"/>
</dbReference>
<protein>
    <submittedName>
        <fullName evidence="2">Sugar phosphate isomerase/epimerase</fullName>
        <ecNumber evidence="2">1.1.1.-</ecNumber>
    </submittedName>
</protein>
<reference evidence="2 3" key="1">
    <citation type="submission" date="2012-03" db="EMBL/GenBank/DDBJ databases">
        <title>Complete sequence of chromosome of Thermoanaerobacterium thermosaccharolyticum M0795.</title>
        <authorList>
            <consortium name="US DOE Joint Genome Institute"/>
            <person name="Lucas S."/>
            <person name="Han J."/>
            <person name="Lapidus A."/>
            <person name="Cheng J.-F."/>
            <person name="Goodwin L."/>
            <person name="Pitluck S."/>
            <person name="Peters L."/>
            <person name="Teshima H."/>
            <person name="Detter J.C."/>
            <person name="Han C."/>
            <person name="Tapia R."/>
            <person name="Land M."/>
            <person name="Hauser L."/>
            <person name="Kyrpides N."/>
            <person name="Ivanova N."/>
            <person name="Pagani I."/>
            <person name="Feinberg L."/>
            <person name="Folden J."/>
            <person name="Hogsett D."/>
            <person name="Shaw J."/>
            <person name="Woyke T."/>
        </authorList>
    </citation>
    <scope>NUCLEOTIDE SEQUENCE [LARGE SCALE GENOMIC DNA]</scope>
    <source>
        <strain evidence="2 3">M0795</strain>
    </source>
</reference>